<evidence type="ECO:0000313" key="2">
    <source>
        <dbReference type="EMBL" id="AFH60420.2"/>
    </source>
</evidence>
<name>I0BDH3_9BACL</name>
<keyword evidence="1" id="KW-1133">Transmembrane helix</keyword>
<protein>
    <submittedName>
        <fullName evidence="2">Uncharacterized protein</fullName>
    </submittedName>
</protein>
<sequence length="129" mass="14625">MKTIPELDKLLWKSEVISMEGGYPFPELIWLRPVHMTLGIGLVFVLITVVFQKVRLFNLFSVTVISMLCSVVSAVTLYASGYIVDEYNLGGDEVSFYMFLANLGLSVLNMMIYWGRNSIVTYETVNPKK</sequence>
<dbReference type="RefSeq" id="WP_016362365.1">
    <property type="nucleotide sequence ID" value="NC_017672.3"/>
</dbReference>
<gene>
    <name evidence="2" type="ORF">B2K_06745</name>
</gene>
<evidence type="ECO:0000313" key="3">
    <source>
        <dbReference type="Proteomes" id="UP000007392"/>
    </source>
</evidence>
<feature type="transmembrane region" description="Helical" evidence="1">
    <location>
        <begin position="58"/>
        <end position="84"/>
    </location>
</feature>
<dbReference type="HOGENOM" id="CLU_170115_0_0_9"/>
<evidence type="ECO:0000256" key="1">
    <source>
        <dbReference type="SAM" id="Phobius"/>
    </source>
</evidence>
<feature type="transmembrane region" description="Helical" evidence="1">
    <location>
        <begin position="29"/>
        <end position="51"/>
    </location>
</feature>
<accession>I0BDH3</accession>
<reference evidence="2 3" key="1">
    <citation type="submission" date="2013-06" db="EMBL/GenBank/DDBJ databases">
        <title>Complete genome sequence of Paenibacillus mucilaginosus K02.</title>
        <authorList>
            <person name="Xiao B."/>
            <person name="Sun L."/>
            <person name="Xiao L."/>
            <person name="Lian B."/>
        </authorList>
    </citation>
    <scope>NUCLEOTIDE SEQUENCE [LARGE SCALE GENOMIC DNA]</scope>
    <source>
        <strain evidence="2 3">K02</strain>
    </source>
</reference>
<dbReference type="Proteomes" id="UP000007392">
    <property type="component" value="Chromosome"/>
</dbReference>
<dbReference type="OrthoDB" id="2902278at2"/>
<dbReference type="AlphaFoldDB" id="I0BDH3"/>
<keyword evidence="1" id="KW-0472">Membrane</keyword>
<dbReference type="EMBL" id="CP003422">
    <property type="protein sequence ID" value="AFH60420.2"/>
    <property type="molecule type" value="Genomic_DNA"/>
</dbReference>
<proteinExistence type="predicted"/>
<feature type="transmembrane region" description="Helical" evidence="1">
    <location>
        <begin position="96"/>
        <end position="114"/>
    </location>
</feature>
<keyword evidence="1" id="KW-0812">Transmembrane</keyword>
<organism evidence="2 3">
    <name type="scientific">Paenibacillus mucilaginosus K02</name>
    <dbReference type="NCBI Taxonomy" id="997761"/>
    <lineage>
        <taxon>Bacteria</taxon>
        <taxon>Bacillati</taxon>
        <taxon>Bacillota</taxon>
        <taxon>Bacilli</taxon>
        <taxon>Bacillales</taxon>
        <taxon>Paenibacillaceae</taxon>
        <taxon>Paenibacillus</taxon>
    </lineage>
</organism>
<dbReference type="KEGG" id="pmw:B2K_06745"/>